<accession>A0A0R3M6K7</accession>
<dbReference type="EMBL" id="LLYB01000134">
    <property type="protein sequence ID" value="KRR15547.1"/>
    <property type="molecule type" value="Genomic_DNA"/>
</dbReference>
<name>A0A0R3M6K7_9BRAD</name>
<evidence type="ECO:0000313" key="2">
    <source>
        <dbReference type="Proteomes" id="UP000051660"/>
    </source>
</evidence>
<gene>
    <name evidence="1" type="ORF">CQ14_04425</name>
</gene>
<proteinExistence type="predicted"/>
<protein>
    <submittedName>
        <fullName evidence="1">Uncharacterized protein</fullName>
    </submittedName>
</protein>
<dbReference type="AlphaFoldDB" id="A0A0R3M6K7"/>
<reference evidence="1 2" key="1">
    <citation type="submission" date="2014-03" db="EMBL/GenBank/DDBJ databases">
        <title>Bradyrhizobium valentinum sp. nov., isolated from effective nodules of Lupinus mariae-josephae, a lupine endemic of basic-lime soils in Eastern Spain.</title>
        <authorList>
            <person name="Duran D."/>
            <person name="Rey L."/>
            <person name="Navarro A."/>
            <person name="Busquets A."/>
            <person name="Imperial J."/>
            <person name="Ruiz-Argueso T."/>
        </authorList>
    </citation>
    <scope>NUCLEOTIDE SEQUENCE [LARGE SCALE GENOMIC DNA]</scope>
    <source>
        <strain evidence="1 2">CCBAU 23086</strain>
    </source>
</reference>
<organism evidence="1 2">
    <name type="scientific">Bradyrhizobium lablabi</name>
    <dbReference type="NCBI Taxonomy" id="722472"/>
    <lineage>
        <taxon>Bacteria</taxon>
        <taxon>Pseudomonadati</taxon>
        <taxon>Pseudomonadota</taxon>
        <taxon>Alphaproteobacteria</taxon>
        <taxon>Hyphomicrobiales</taxon>
        <taxon>Nitrobacteraceae</taxon>
        <taxon>Bradyrhizobium</taxon>
    </lineage>
</organism>
<evidence type="ECO:0000313" key="1">
    <source>
        <dbReference type="EMBL" id="KRR15547.1"/>
    </source>
</evidence>
<sequence length="62" mass="6981">MPNFVRRDPISGKAWLIRYSDVDPLKSVSEPLSDYNDFGHLARDGLYGAEAAEIWISKLLGE</sequence>
<dbReference type="Proteomes" id="UP000051660">
    <property type="component" value="Unassembled WGS sequence"/>
</dbReference>
<comment type="caution">
    <text evidence="1">The sequence shown here is derived from an EMBL/GenBank/DDBJ whole genome shotgun (WGS) entry which is preliminary data.</text>
</comment>